<dbReference type="Proteomes" id="UP000612899">
    <property type="component" value="Unassembled WGS sequence"/>
</dbReference>
<dbReference type="RefSeq" id="WP_203908004.1">
    <property type="nucleotide sequence ID" value="NZ_BONY01000011.1"/>
</dbReference>
<comment type="caution">
    <text evidence="5">The sequence shown here is derived from an EMBL/GenBank/DDBJ whole genome shotgun (WGS) entry which is preliminary data.</text>
</comment>
<evidence type="ECO:0000256" key="2">
    <source>
        <dbReference type="ARBA" id="ARBA00023315"/>
    </source>
</evidence>
<dbReference type="GO" id="GO:0005886">
    <property type="term" value="C:plasma membrane"/>
    <property type="evidence" value="ECO:0007669"/>
    <property type="project" value="TreeGrafter"/>
</dbReference>
<feature type="domain" description="Phospholipid/glycerol acyltransferase" evidence="4">
    <location>
        <begin position="44"/>
        <end position="162"/>
    </location>
</feature>
<name>A0A8J3VF11_9ACTN</name>
<dbReference type="InterPro" id="IPR002123">
    <property type="entry name" value="Plipid/glycerol_acylTrfase"/>
</dbReference>
<evidence type="ECO:0000313" key="5">
    <source>
        <dbReference type="EMBL" id="GIH04105.1"/>
    </source>
</evidence>
<dbReference type="PANTHER" id="PTHR10434:SF11">
    <property type="entry name" value="1-ACYL-SN-GLYCEROL-3-PHOSPHATE ACYLTRANSFERASE"/>
    <property type="match status" value="1"/>
</dbReference>
<dbReference type="GO" id="GO:0006654">
    <property type="term" value="P:phosphatidic acid biosynthetic process"/>
    <property type="evidence" value="ECO:0007669"/>
    <property type="project" value="TreeGrafter"/>
</dbReference>
<dbReference type="Pfam" id="PF01553">
    <property type="entry name" value="Acyltransferase"/>
    <property type="match status" value="1"/>
</dbReference>
<reference evidence="5" key="1">
    <citation type="submission" date="2021-01" db="EMBL/GenBank/DDBJ databases">
        <title>Whole genome shotgun sequence of Rhizocola hellebori NBRC 109834.</title>
        <authorList>
            <person name="Komaki H."/>
            <person name="Tamura T."/>
        </authorList>
    </citation>
    <scope>NUCLEOTIDE SEQUENCE</scope>
    <source>
        <strain evidence="5">NBRC 109834</strain>
    </source>
</reference>
<dbReference type="PANTHER" id="PTHR10434">
    <property type="entry name" value="1-ACYL-SN-GLYCEROL-3-PHOSPHATE ACYLTRANSFERASE"/>
    <property type="match status" value="1"/>
</dbReference>
<evidence type="ECO:0000259" key="4">
    <source>
        <dbReference type="SMART" id="SM00563"/>
    </source>
</evidence>
<proteinExistence type="predicted"/>
<dbReference type="EMBL" id="BONY01000011">
    <property type="protein sequence ID" value="GIH04105.1"/>
    <property type="molecule type" value="Genomic_DNA"/>
</dbReference>
<dbReference type="SUPFAM" id="SSF69593">
    <property type="entry name" value="Glycerol-3-phosphate (1)-acyltransferase"/>
    <property type="match status" value="1"/>
</dbReference>
<protein>
    <submittedName>
        <fullName evidence="5">1-acyl-sn-glycerol-3-phosphate acyltransferase</fullName>
    </submittedName>
</protein>
<evidence type="ECO:0000256" key="3">
    <source>
        <dbReference type="SAM" id="MobiDB-lite"/>
    </source>
</evidence>
<dbReference type="CDD" id="cd07989">
    <property type="entry name" value="LPLAT_AGPAT-like"/>
    <property type="match status" value="1"/>
</dbReference>
<feature type="compositionally biased region" description="Basic and acidic residues" evidence="3">
    <location>
        <begin position="230"/>
        <end position="248"/>
    </location>
</feature>
<dbReference type="GO" id="GO:0003841">
    <property type="term" value="F:1-acylglycerol-3-phosphate O-acyltransferase activity"/>
    <property type="evidence" value="ECO:0007669"/>
    <property type="project" value="TreeGrafter"/>
</dbReference>
<keyword evidence="6" id="KW-1185">Reference proteome</keyword>
<sequence length="255" mass="27703">MNTFTSWQPPLLWRAALRVSRLLTGLVSKLEVSVAPGHEIGHGVILASNHIGNFDPIALTAACSRLGIAPRYLAMEELFTTPVVGWLLQRAGQIRVDRDKPTAPQAFADARQALAEGAVIIVYPEGRISRDPGLWPERGKTGTGRLALATGAPLIPVAIWGTHEVLPYAAPKGLWPAVFKAMRHRPKVSVRFGAPLQLSDIDPARPGAAQQVTDRLLNAIIDELAPLRAGEPDLPRHVDPTRDVETRRTHPRVAS</sequence>
<keyword evidence="2 5" id="KW-0012">Acyltransferase</keyword>
<dbReference type="AlphaFoldDB" id="A0A8J3VF11"/>
<gene>
    <name evidence="5" type="primary">plsC_1</name>
    <name evidence="5" type="ORF">Rhe02_21720</name>
</gene>
<feature type="region of interest" description="Disordered" evidence="3">
    <location>
        <begin position="230"/>
        <end position="255"/>
    </location>
</feature>
<accession>A0A8J3VF11</accession>
<evidence type="ECO:0000256" key="1">
    <source>
        <dbReference type="ARBA" id="ARBA00022679"/>
    </source>
</evidence>
<organism evidence="5 6">
    <name type="scientific">Rhizocola hellebori</name>
    <dbReference type="NCBI Taxonomy" id="1392758"/>
    <lineage>
        <taxon>Bacteria</taxon>
        <taxon>Bacillati</taxon>
        <taxon>Actinomycetota</taxon>
        <taxon>Actinomycetes</taxon>
        <taxon>Micromonosporales</taxon>
        <taxon>Micromonosporaceae</taxon>
        <taxon>Rhizocola</taxon>
    </lineage>
</organism>
<keyword evidence="1" id="KW-0808">Transferase</keyword>
<evidence type="ECO:0000313" key="6">
    <source>
        <dbReference type="Proteomes" id="UP000612899"/>
    </source>
</evidence>
<dbReference type="SMART" id="SM00563">
    <property type="entry name" value="PlsC"/>
    <property type="match status" value="1"/>
</dbReference>